<keyword evidence="3" id="KW-1185">Reference proteome</keyword>
<feature type="compositionally biased region" description="Low complexity" evidence="1">
    <location>
        <begin position="41"/>
        <end position="53"/>
    </location>
</feature>
<sequence length="173" mass="19015">MPPGDALAEPIAGLRPCPGSSPSGQQARRRYRESTSPPPSNAAALRRAATSRSSPILVEAESLVPDTGEDNARPLGLSKESVNTPSAFRRICATACESIELLTSEVLRRRRDEGQPDVDRLAADLTRQSRRYLYRILFLLYAKARPELDVLPSGHRVRQGLALDRPLPRARAH</sequence>
<gene>
    <name evidence="2" type="ORF">GCM10017577_26090</name>
</gene>
<evidence type="ECO:0000313" key="2">
    <source>
        <dbReference type="EMBL" id="GLL11468.1"/>
    </source>
</evidence>
<comment type="caution">
    <text evidence="2">The sequence shown here is derived from an EMBL/GenBank/DDBJ whole genome shotgun (WGS) entry which is preliminary data.</text>
</comment>
<reference evidence="2" key="2">
    <citation type="submission" date="2023-01" db="EMBL/GenBank/DDBJ databases">
        <authorList>
            <person name="Sun Q."/>
            <person name="Evtushenko L."/>
        </authorList>
    </citation>
    <scope>NUCLEOTIDE SEQUENCE</scope>
    <source>
        <strain evidence="2">VKM Ac-1069</strain>
    </source>
</reference>
<name>A0A9W6L1D7_9PSEU</name>
<protein>
    <submittedName>
        <fullName evidence="2">Uncharacterized protein</fullName>
    </submittedName>
</protein>
<proteinExistence type="predicted"/>
<organism evidence="2 3">
    <name type="scientific">Pseudonocardia halophobica</name>
    <dbReference type="NCBI Taxonomy" id="29401"/>
    <lineage>
        <taxon>Bacteria</taxon>
        <taxon>Bacillati</taxon>
        <taxon>Actinomycetota</taxon>
        <taxon>Actinomycetes</taxon>
        <taxon>Pseudonocardiales</taxon>
        <taxon>Pseudonocardiaceae</taxon>
        <taxon>Pseudonocardia</taxon>
    </lineage>
</organism>
<dbReference type="AlphaFoldDB" id="A0A9W6L1D7"/>
<accession>A0A9W6L1D7</accession>
<feature type="region of interest" description="Disordered" evidence="1">
    <location>
        <begin position="1"/>
        <end position="53"/>
    </location>
</feature>
<reference evidence="2" key="1">
    <citation type="journal article" date="2014" name="Int. J. Syst. Evol. Microbiol.">
        <title>Complete genome sequence of Corynebacterium casei LMG S-19264T (=DSM 44701T), isolated from a smear-ripened cheese.</title>
        <authorList>
            <consortium name="US DOE Joint Genome Institute (JGI-PGF)"/>
            <person name="Walter F."/>
            <person name="Albersmeier A."/>
            <person name="Kalinowski J."/>
            <person name="Ruckert C."/>
        </authorList>
    </citation>
    <scope>NUCLEOTIDE SEQUENCE</scope>
    <source>
        <strain evidence="2">VKM Ac-1069</strain>
    </source>
</reference>
<dbReference type="Proteomes" id="UP001143463">
    <property type="component" value="Unassembled WGS sequence"/>
</dbReference>
<dbReference type="EMBL" id="BSFQ01000009">
    <property type="protein sequence ID" value="GLL11468.1"/>
    <property type="molecule type" value="Genomic_DNA"/>
</dbReference>
<evidence type="ECO:0000313" key="3">
    <source>
        <dbReference type="Proteomes" id="UP001143463"/>
    </source>
</evidence>
<evidence type="ECO:0000256" key="1">
    <source>
        <dbReference type="SAM" id="MobiDB-lite"/>
    </source>
</evidence>